<dbReference type="PANTHER" id="PTHR35368:SF1">
    <property type="entry name" value="HYDROPEROXIDE REDUCTASE"/>
    <property type="match status" value="1"/>
</dbReference>
<dbReference type="Gene3D" id="3.30.300.20">
    <property type="match status" value="1"/>
</dbReference>
<proteinExistence type="predicted"/>
<dbReference type="PANTHER" id="PTHR35368">
    <property type="entry name" value="HYDROPEROXIDE REDUCTASE"/>
    <property type="match status" value="1"/>
</dbReference>
<name>A0A4R3L3V6_9BACL</name>
<sequence length="162" mass="17240">MNGIALENAQQTAQAIQQNPDLKMRDWAAEVTWKGGVKNEIKIRDFAPFITDEPQPLGGFDEAPNPVEYLIGAAASCFAITFEVLASQAGITLEDVKVNITADLNAAVFLGIEEGEGGILNPTIKISAKTSASQKEVEEIAKVAVGKSPVISSLKTTIKLDI</sequence>
<evidence type="ECO:0000313" key="1">
    <source>
        <dbReference type="EMBL" id="TCS93618.1"/>
    </source>
</evidence>
<dbReference type="OrthoDB" id="1433018at2"/>
<protein>
    <submittedName>
        <fullName evidence="1">Putative OsmC-like protein</fullName>
    </submittedName>
</protein>
<dbReference type="RefSeq" id="WP_131925487.1">
    <property type="nucleotide sequence ID" value="NZ_SMAG01000006.1"/>
</dbReference>
<dbReference type="Pfam" id="PF02566">
    <property type="entry name" value="OsmC"/>
    <property type="match status" value="1"/>
</dbReference>
<organism evidence="1 2">
    <name type="scientific">Hazenella coriacea</name>
    <dbReference type="NCBI Taxonomy" id="1179467"/>
    <lineage>
        <taxon>Bacteria</taxon>
        <taxon>Bacillati</taxon>
        <taxon>Bacillota</taxon>
        <taxon>Bacilli</taxon>
        <taxon>Bacillales</taxon>
        <taxon>Thermoactinomycetaceae</taxon>
        <taxon>Hazenella</taxon>
    </lineage>
</organism>
<reference evidence="1 2" key="1">
    <citation type="submission" date="2019-03" db="EMBL/GenBank/DDBJ databases">
        <title>Genomic Encyclopedia of Type Strains, Phase IV (KMG-IV): sequencing the most valuable type-strain genomes for metagenomic binning, comparative biology and taxonomic classification.</title>
        <authorList>
            <person name="Goeker M."/>
        </authorList>
    </citation>
    <scope>NUCLEOTIDE SEQUENCE [LARGE SCALE GENOMIC DNA]</scope>
    <source>
        <strain evidence="1 2">DSM 45707</strain>
    </source>
</reference>
<dbReference type="EMBL" id="SMAG01000006">
    <property type="protein sequence ID" value="TCS93618.1"/>
    <property type="molecule type" value="Genomic_DNA"/>
</dbReference>
<evidence type="ECO:0000313" key="2">
    <source>
        <dbReference type="Proteomes" id="UP000294937"/>
    </source>
</evidence>
<dbReference type="SUPFAM" id="SSF82784">
    <property type="entry name" value="OsmC-like"/>
    <property type="match status" value="1"/>
</dbReference>
<dbReference type="InterPro" id="IPR036102">
    <property type="entry name" value="OsmC/Ohrsf"/>
</dbReference>
<accession>A0A4R3L3V6</accession>
<dbReference type="AlphaFoldDB" id="A0A4R3L3V6"/>
<gene>
    <name evidence="1" type="ORF">EDD58_10651</name>
</gene>
<comment type="caution">
    <text evidence="1">The sequence shown here is derived from an EMBL/GenBank/DDBJ whole genome shotgun (WGS) entry which is preliminary data.</text>
</comment>
<dbReference type="Proteomes" id="UP000294937">
    <property type="component" value="Unassembled WGS sequence"/>
</dbReference>
<dbReference type="InterPro" id="IPR052924">
    <property type="entry name" value="OsmC/Ohr_hydroprdx_reductase"/>
</dbReference>
<keyword evidence="2" id="KW-1185">Reference proteome</keyword>
<dbReference type="InterPro" id="IPR003718">
    <property type="entry name" value="OsmC/Ohr_fam"/>
</dbReference>
<dbReference type="InterPro" id="IPR015946">
    <property type="entry name" value="KH_dom-like_a/b"/>
</dbReference>